<evidence type="ECO:0000313" key="8">
    <source>
        <dbReference type="EMBL" id="OII71365.1"/>
    </source>
</evidence>
<comment type="caution">
    <text evidence="8">The sequence shown here is derived from an EMBL/GenBank/DDBJ whole genome shotgun (WGS) entry which is preliminary data.</text>
</comment>
<keyword evidence="5" id="KW-0539">Nucleus</keyword>
<dbReference type="OrthoDB" id="427795at2759"/>
<dbReference type="InterPro" id="IPR001680">
    <property type="entry name" value="WD40_rpt"/>
</dbReference>
<dbReference type="Pfam" id="PF12265">
    <property type="entry name" value="CAF1C_H4-bd"/>
    <property type="match status" value="1"/>
</dbReference>
<evidence type="ECO:0000256" key="6">
    <source>
        <dbReference type="PROSITE-ProRule" id="PRU00221"/>
    </source>
</evidence>
<dbReference type="EMBL" id="LRBS01000123">
    <property type="protein sequence ID" value="OII71365.1"/>
    <property type="molecule type" value="Genomic_DNA"/>
</dbReference>
<dbReference type="GO" id="GO:0005634">
    <property type="term" value="C:nucleus"/>
    <property type="evidence" value="ECO:0007669"/>
    <property type="project" value="UniProtKB-SubCell"/>
</dbReference>
<dbReference type="Gene3D" id="2.130.10.10">
    <property type="entry name" value="YVTN repeat-like/Quinoprotein amine dehydrogenase"/>
    <property type="match status" value="1"/>
</dbReference>
<dbReference type="InterPro" id="IPR020472">
    <property type="entry name" value="WD40_PAC1"/>
</dbReference>
<dbReference type="Proteomes" id="UP000186804">
    <property type="component" value="Unassembled WGS sequence"/>
</dbReference>
<dbReference type="PROSITE" id="PS50294">
    <property type="entry name" value="WD_REPEATS_REGION"/>
    <property type="match status" value="2"/>
</dbReference>
<evidence type="ECO:0000256" key="3">
    <source>
        <dbReference type="ARBA" id="ARBA00022737"/>
    </source>
</evidence>
<feature type="repeat" description="WD" evidence="6">
    <location>
        <begin position="225"/>
        <end position="267"/>
    </location>
</feature>
<dbReference type="Pfam" id="PF00400">
    <property type="entry name" value="WD40"/>
    <property type="match status" value="4"/>
</dbReference>
<feature type="repeat" description="WD" evidence="6">
    <location>
        <begin position="275"/>
        <end position="310"/>
    </location>
</feature>
<dbReference type="PROSITE" id="PS50082">
    <property type="entry name" value="WD_REPEATS_2"/>
    <property type="match status" value="3"/>
</dbReference>
<reference evidence="8 9" key="1">
    <citation type="submission" date="2016-10" db="EMBL/GenBank/DDBJ databases">
        <title>Reductive evolution of mitochondrial metabolism and differential evolution of invasion-related proteins in Cryptosporidium.</title>
        <authorList>
            <person name="Liu S."/>
            <person name="Roellig D.M."/>
            <person name="Guo Y."/>
            <person name="Li N."/>
            <person name="Frace M.A."/>
            <person name="Tang K."/>
            <person name="Zhang L."/>
            <person name="Feng Y."/>
            <person name="Xiao L."/>
        </authorList>
    </citation>
    <scope>NUCLEOTIDE SEQUENCE [LARGE SCALE GENOMIC DNA]</scope>
    <source>
        <strain evidence="8">30847</strain>
    </source>
</reference>
<dbReference type="VEuPathDB" id="CryptoDB:cand_025240"/>
<dbReference type="SUPFAM" id="SSF50978">
    <property type="entry name" value="WD40 repeat-like"/>
    <property type="match status" value="1"/>
</dbReference>
<comment type="subcellular location">
    <subcellularLocation>
        <location evidence="1">Nucleus</location>
    </subcellularLocation>
</comment>
<protein>
    <recommendedName>
        <fullName evidence="7">Histone-binding protein RBBP4-like N-terminal domain-containing protein</fullName>
    </recommendedName>
</protein>
<keyword evidence="4" id="KW-0156">Chromatin regulator</keyword>
<feature type="domain" description="Histone-binding protein RBBP4-like N-terminal" evidence="7">
    <location>
        <begin position="35"/>
        <end position="118"/>
    </location>
</feature>
<keyword evidence="2 6" id="KW-0853">WD repeat</keyword>
<dbReference type="PROSITE" id="PS00678">
    <property type="entry name" value="WD_REPEATS_1"/>
    <property type="match status" value="3"/>
</dbReference>
<name>A0A1J4MET1_9CRYT</name>
<gene>
    <name evidence="8" type="ORF">cand_025240</name>
</gene>
<dbReference type="PRINTS" id="PR00320">
    <property type="entry name" value="GPROTEINBRPT"/>
</dbReference>
<dbReference type="SMART" id="SM00320">
    <property type="entry name" value="WD40"/>
    <property type="match status" value="6"/>
</dbReference>
<evidence type="ECO:0000256" key="1">
    <source>
        <dbReference type="ARBA" id="ARBA00004123"/>
    </source>
</evidence>
<accession>A0A1J4MET1</accession>
<evidence type="ECO:0000259" key="7">
    <source>
        <dbReference type="Pfam" id="PF12265"/>
    </source>
</evidence>
<feature type="repeat" description="WD" evidence="6">
    <location>
        <begin position="406"/>
        <end position="441"/>
    </location>
</feature>
<keyword evidence="9" id="KW-1185">Reference proteome</keyword>
<evidence type="ECO:0000256" key="4">
    <source>
        <dbReference type="ARBA" id="ARBA00022853"/>
    </source>
</evidence>
<keyword evidence="3" id="KW-0677">Repeat</keyword>
<dbReference type="InterPro" id="IPR019775">
    <property type="entry name" value="WD40_repeat_CS"/>
</dbReference>
<sequence length="523" mass="58967">MRLTNSSSPFSSMMNFTFFDNSNNINQSQELERQEKHKIWKENTSLLYDNIMTHIMEWPSLTIEWMKAIDSEMDEETEGVIYNDKQDSSRSEEIIKNSILLGTHTSGNDQDYIIIMDVFQSALSLPPEQRVFETHKDFAGFSQGLKVSQNPLFKQRFLIPHEGEVNRVLHMPTNTSIIASKAVNGNVNVYNLSNYIEQENTLDVPQLLHKSGGPKILDKNPAIVLSGHELEGWALNWSMIKNGYLASGSDDEIICVWDISSNINSSKTLSPLIILKGHQKSVQDLIWHPSNENILLSVGDDGQIILWDIRESSFPCCSTIVATDENMRQLNQRDGAENATKLSVVASIINSSSCSYSFSKYGSSSINNLNTITINPFQTNIIAVGGSDPTIGIFDIRNLQKRLHSMHGHNGQINRLHFLIEDEGLLASASSDMTISIWDLKKVGMEQRLDEIEDGVPELVFTHSGHTSPISDFSCMLIDNFSTTSFVSVSEDNYLHIWNPSETIFFSDDEDEEFERIKNIQVE</sequence>
<dbReference type="PANTHER" id="PTHR22850">
    <property type="entry name" value="WD40 REPEAT FAMILY"/>
    <property type="match status" value="1"/>
</dbReference>
<proteinExistence type="predicted"/>
<evidence type="ECO:0000256" key="5">
    <source>
        <dbReference type="ARBA" id="ARBA00023242"/>
    </source>
</evidence>
<dbReference type="InterPro" id="IPR015943">
    <property type="entry name" value="WD40/YVTN_repeat-like_dom_sf"/>
</dbReference>
<dbReference type="InterPro" id="IPR036322">
    <property type="entry name" value="WD40_repeat_dom_sf"/>
</dbReference>
<evidence type="ECO:0000256" key="2">
    <source>
        <dbReference type="ARBA" id="ARBA00022574"/>
    </source>
</evidence>
<dbReference type="GeneID" id="92366708"/>
<dbReference type="InterPro" id="IPR050459">
    <property type="entry name" value="WD_repeat_RBAP46/RBAP48/MSI1"/>
</dbReference>
<dbReference type="RefSeq" id="XP_067066616.1">
    <property type="nucleotide sequence ID" value="XM_067212754.1"/>
</dbReference>
<evidence type="ECO:0000313" key="9">
    <source>
        <dbReference type="Proteomes" id="UP000186804"/>
    </source>
</evidence>
<dbReference type="InterPro" id="IPR022052">
    <property type="entry name" value="Histone-bd_RBBP4-like_N"/>
</dbReference>
<organism evidence="8 9">
    <name type="scientific">Cryptosporidium andersoni</name>
    <dbReference type="NCBI Taxonomy" id="117008"/>
    <lineage>
        <taxon>Eukaryota</taxon>
        <taxon>Sar</taxon>
        <taxon>Alveolata</taxon>
        <taxon>Apicomplexa</taxon>
        <taxon>Conoidasida</taxon>
        <taxon>Coccidia</taxon>
        <taxon>Eucoccidiorida</taxon>
        <taxon>Eimeriorina</taxon>
        <taxon>Cryptosporidiidae</taxon>
        <taxon>Cryptosporidium</taxon>
    </lineage>
</organism>
<dbReference type="GO" id="GO:0006325">
    <property type="term" value="P:chromatin organization"/>
    <property type="evidence" value="ECO:0007669"/>
    <property type="project" value="UniProtKB-KW"/>
</dbReference>
<dbReference type="AlphaFoldDB" id="A0A1J4MET1"/>